<comment type="caution">
    <text evidence="2">The sequence shown here is derived from an EMBL/GenBank/DDBJ whole genome shotgun (WGS) entry which is preliminary data.</text>
</comment>
<evidence type="ECO:0000256" key="1">
    <source>
        <dbReference type="SAM" id="MobiDB-lite"/>
    </source>
</evidence>
<proteinExistence type="predicted"/>
<dbReference type="AlphaFoldDB" id="A0A556U6T8"/>
<feature type="compositionally biased region" description="Polar residues" evidence="1">
    <location>
        <begin position="1"/>
        <end position="15"/>
    </location>
</feature>
<reference evidence="2 3" key="1">
    <citation type="journal article" date="2019" name="Genome Biol. Evol.">
        <title>Whole-Genome Sequencing of the Giant Devil Catfish, Bagarius yarrelli.</title>
        <authorList>
            <person name="Jiang W."/>
            <person name="Lv Y."/>
            <person name="Cheng L."/>
            <person name="Yang K."/>
            <person name="Chao B."/>
            <person name="Wang X."/>
            <person name="Li Y."/>
            <person name="Pan X."/>
            <person name="You X."/>
            <person name="Zhang Y."/>
            <person name="Yang J."/>
            <person name="Li J."/>
            <person name="Zhang X."/>
            <person name="Liu S."/>
            <person name="Sun C."/>
            <person name="Yang J."/>
            <person name="Shi Q."/>
        </authorList>
    </citation>
    <scope>NUCLEOTIDE SEQUENCE [LARGE SCALE GENOMIC DNA]</scope>
    <source>
        <strain evidence="2">JWS20170419001</strain>
        <tissue evidence="2">Muscle</tissue>
    </source>
</reference>
<organism evidence="2 3">
    <name type="scientific">Bagarius yarrelli</name>
    <name type="common">Goonch</name>
    <name type="synonym">Bagrus yarrelli</name>
    <dbReference type="NCBI Taxonomy" id="175774"/>
    <lineage>
        <taxon>Eukaryota</taxon>
        <taxon>Metazoa</taxon>
        <taxon>Chordata</taxon>
        <taxon>Craniata</taxon>
        <taxon>Vertebrata</taxon>
        <taxon>Euteleostomi</taxon>
        <taxon>Actinopterygii</taxon>
        <taxon>Neopterygii</taxon>
        <taxon>Teleostei</taxon>
        <taxon>Ostariophysi</taxon>
        <taxon>Siluriformes</taxon>
        <taxon>Sisoridae</taxon>
        <taxon>Sisorinae</taxon>
        <taxon>Bagarius</taxon>
    </lineage>
</organism>
<evidence type="ECO:0000313" key="3">
    <source>
        <dbReference type="Proteomes" id="UP000319801"/>
    </source>
</evidence>
<protein>
    <submittedName>
        <fullName evidence="2">Uncharacterized protein</fullName>
    </submittedName>
</protein>
<feature type="compositionally biased region" description="Basic and acidic residues" evidence="1">
    <location>
        <begin position="16"/>
        <end position="25"/>
    </location>
</feature>
<dbReference type="EMBL" id="VCAZ01000056">
    <property type="protein sequence ID" value="TSN39285.1"/>
    <property type="molecule type" value="Genomic_DNA"/>
</dbReference>
<dbReference type="Proteomes" id="UP000319801">
    <property type="component" value="Unassembled WGS sequence"/>
</dbReference>
<feature type="region of interest" description="Disordered" evidence="1">
    <location>
        <begin position="1"/>
        <end position="32"/>
    </location>
</feature>
<accession>A0A556U6T8</accession>
<evidence type="ECO:0000313" key="2">
    <source>
        <dbReference type="EMBL" id="TSN39285.1"/>
    </source>
</evidence>
<feature type="region of interest" description="Disordered" evidence="1">
    <location>
        <begin position="177"/>
        <end position="214"/>
    </location>
</feature>
<keyword evidence="3" id="KW-1185">Reference proteome</keyword>
<name>A0A556U6T8_BAGYA</name>
<gene>
    <name evidence="2" type="ORF">Baya_9140</name>
</gene>
<sequence length="214" mass="23189">MEGDGSQATSGSPTDSQHDPGRDTGGRNNGSPWASEYCIMKDNVVFIPAEGREMSYQRRQQGLVRVRLMKTTGLMPAAKLLLFSSTLWLSGSLQHRPASFHRAAQNLAQQSECKCPGSEQRQDRALAYALELQPDPPGAPLEPERNQSTAACCCLVTGKRNGQSNCVVPGLEESHQPLASAVKGHKDSTKNAALPPTCRTARTSAKRQGERQMD</sequence>